<comment type="caution">
    <text evidence="1">The sequence shown here is derived from an EMBL/GenBank/DDBJ whole genome shotgun (WGS) entry which is preliminary data.</text>
</comment>
<evidence type="ECO:0000313" key="1">
    <source>
        <dbReference type="EMBL" id="NNU33203.1"/>
    </source>
</evidence>
<name>A0ABX1VZU7_9SPHI</name>
<accession>A0ABX1VZU7</accession>
<dbReference type="Proteomes" id="UP000566071">
    <property type="component" value="Unassembled WGS sequence"/>
</dbReference>
<reference evidence="1 2" key="1">
    <citation type="submission" date="2020-05" db="EMBL/GenBank/DDBJ databases">
        <authorList>
            <person name="Khan S.A."/>
            <person name="Jeon C.O."/>
            <person name="Chun B.H."/>
        </authorList>
    </citation>
    <scope>NUCLEOTIDE SEQUENCE [LARGE SCALE GENOMIC DNA]</scope>
    <source>
        <strain evidence="1 2">S1162</strain>
    </source>
</reference>
<sequence length="48" mass="5395">MSARVYQLCYTHADAISFLRINGADVVKIDAPGFNNYIIPHKIPPVHQ</sequence>
<proteinExistence type="predicted"/>
<evidence type="ECO:0000313" key="2">
    <source>
        <dbReference type="Proteomes" id="UP000566071"/>
    </source>
</evidence>
<keyword evidence="2" id="KW-1185">Reference proteome</keyword>
<gene>
    <name evidence="1" type="ORF">HK413_01650</name>
</gene>
<organism evidence="1 2">
    <name type="scientific">Mucilaginibacter humi</name>
    <dbReference type="NCBI Taxonomy" id="2732510"/>
    <lineage>
        <taxon>Bacteria</taxon>
        <taxon>Pseudomonadati</taxon>
        <taxon>Bacteroidota</taxon>
        <taxon>Sphingobacteriia</taxon>
        <taxon>Sphingobacteriales</taxon>
        <taxon>Sphingobacteriaceae</taxon>
        <taxon>Mucilaginibacter</taxon>
    </lineage>
</organism>
<protein>
    <submittedName>
        <fullName evidence="1">Uncharacterized protein</fullName>
    </submittedName>
</protein>
<dbReference type="EMBL" id="JABFCR010000004">
    <property type="protein sequence ID" value="NNU33203.1"/>
    <property type="molecule type" value="Genomic_DNA"/>
</dbReference>